<name>A0A3B0XHE9_9ZZZZ</name>
<reference evidence="1" key="1">
    <citation type="submission" date="2018-06" db="EMBL/GenBank/DDBJ databases">
        <authorList>
            <person name="Zhirakovskaya E."/>
        </authorList>
    </citation>
    <scope>NUCLEOTIDE SEQUENCE</scope>
</reference>
<sequence length="177" mass="19803">MTNHRSIDLTINTAELEKFCQTQLSLSQNTGLTYNALMTLTSFIACFAQDQQATDHYRAVESTLRTITDKCRQALLQSNSKALLRALRQCNITALAAVHTSSPGSDFYKILQTTIAELDDDEIRLVMLWSENEVKEAKELADKAGDTLDTMDFIAAGIRAEEFYAISDIDRMLNPQS</sequence>
<dbReference type="AlphaFoldDB" id="A0A3B0XHE9"/>
<proteinExistence type="predicted"/>
<dbReference type="EMBL" id="UOFG01000183">
    <property type="protein sequence ID" value="VAW62842.1"/>
    <property type="molecule type" value="Genomic_DNA"/>
</dbReference>
<organism evidence="1">
    <name type="scientific">hydrothermal vent metagenome</name>
    <dbReference type="NCBI Taxonomy" id="652676"/>
    <lineage>
        <taxon>unclassified sequences</taxon>
        <taxon>metagenomes</taxon>
        <taxon>ecological metagenomes</taxon>
    </lineage>
</organism>
<protein>
    <submittedName>
        <fullName evidence="1">Uncharacterized protein</fullName>
    </submittedName>
</protein>
<gene>
    <name evidence="1" type="ORF">MNBD_GAMMA11-1722</name>
</gene>
<evidence type="ECO:0000313" key="1">
    <source>
        <dbReference type="EMBL" id="VAW62842.1"/>
    </source>
</evidence>
<accession>A0A3B0XHE9</accession>